<dbReference type="Proteomes" id="UP000681722">
    <property type="component" value="Unassembled WGS sequence"/>
</dbReference>
<dbReference type="EMBL" id="CAJNOK010023080">
    <property type="protein sequence ID" value="CAF1357432.1"/>
    <property type="molecule type" value="Genomic_DNA"/>
</dbReference>
<protein>
    <submittedName>
        <fullName evidence="1">Uncharacterized protein</fullName>
    </submittedName>
</protein>
<proteinExistence type="predicted"/>
<gene>
    <name evidence="1" type="ORF">GPM918_LOCUS15399</name>
    <name evidence="2" type="ORF">OVA965_LOCUS31081</name>
    <name evidence="3" type="ORF">SRO942_LOCUS15399</name>
    <name evidence="4" type="ORF">TMI583_LOCUS31903</name>
</gene>
<dbReference type="EMBL" id="CAJNOQ010003869">
    <property type="protein sequence ID" value="CAF1033449.1"/>
    <property type="molecule type" value="Genomic_DNA"/>
</dbReference>
<evidence type="ECO:0000313" key="3">
    <source>
        <dbReference type="EMBL" id="CAF3804181.1"/>
    </source>
</evidence>
<comment type="caution">
    <text evidence="1">The sequence shown here is derived from an EMBL/GenBank/DDBJ whole genome shotgun (WGS) entry which is preliminary data.</text>
</comment>
<sequence>MKRKGIKYGYSTNKTLRYCQDCNQSRIDNICENWSLNKKGRWKIVELLKYRINEQQSNNNERKIVVRGYSNFIQYNGYLDNLREHPPKHLKFNYPDFVYIPYVSYIKIDQDKLIKALNEGSSYLKNNNTDDIFDINSTSKVALIYILKPKHRFSSDCKLAYQHAYGGSYAEFSTVCTGIHCNLGAIINGHITSDNQIDRVLFMYINDCQKNDENGRWGCCRQSYSGKQYRNSDKEWRSLLKKRRSENATFLMNNY</sequence>
<dbReference type="AlphaFoldDB" id="A0A814J6Y5"/>
<reference evidence="1" key="1">
    <citation type="submission" date="2021-02" db="EMBL/GenBank/DDBJ databases">
        <authorList>
            <person name="Nowell W R."/>
        </authorList>
    </citation>
    <scope>NUCLEOTIDE SEQUENCE</scope>
</reference>
<name>A0A814J6Y5_9BILA</name>
<dbReference type="EMBL" id="CAJOBA010044730">
    <property type="protein sequence ID" value="CAF4167700.1"/>
    <property type="molecule type" value="Genomic_DNA"/>
</dbReference>
<evidence type="ECO:0000313" key="1">
    <source>
        <dbReference type="EMBL" id="CAF1033449.1"/>
    </source>
</evidence>
<dbReference type="Proteomes" id="UP000677228">
    <property type="component" value="Unassembled WGS sequence"/>
</dbReference>
<evidence type="ECO:0000313" key="2">
    <source>
        <dbReference type="EMBL" id="CAF1357432.1"/>
    </source>
</evidence>
<dbReference type="Proteomes" id="UP000682733">
    <property type="component" value="Unassembled WGS sequence"/>
</dbReference>
<dbReference type="Proteomes" id="UP000663829">
    <property type="component" value="Unassembled WGS sequence"/>
</dbReference>
<keyword evidence="5" id="KW-1185">Reference proteome</keyword>
<evidence type="ECO:0000313" key="4">
    <source>
        <dbReference type="EMBL" id="CAF4167700.1"/>
    </source>
</evidence>
<dbReference type="OrthoDB" id="9995715at2759"/>
<dbReference type="EMBL" id="CAJOBC010003869">
    <property type="protein sequence ID" value="CAF3804181.1"/>
    <property type="molecule type" value="Genomic_DNA"/>
</dbReference>
<evidence type="ECO:0000313" key="5">
    <source>
        <dbReference type="Proteomes" id="UP000663829"/>
    </source>
</evidence>
<accession>A0A814J6Y5</accession>
<organism evidence="1 5">
    <name type="scientific">Didymodactylos carnosus</name>
    <dbReference type="NCBI Taxonomy" id="1234261"/>
    <lineage>
        <taxon>Eukaryota</taxon>
        <taxon>Metazoa</taxon>
        <taxon>Spiralia</taxon>
        <taxon>Gnathifera</taxon>
        <taxon>Rotifera</taxon>
        <taxon>Eurotatoria</taxon>
        <taxon>Bdelloidea</taxon>
        <taxon>Philodinida</taxon>
        <taxon>Philodinidae</taxon>
        <taxon>Didymodactylos</taxon>
    </lineage>
</organism>